<evidence type="ECO:0000256" key="1">
    <source>
        <dbReference type="ARBA" id="ARBA00000085"/>
    </source>
</evidence>
<evidence type="ECO:0000256" key="3">
    <source>
        <dbReference type="ARBA" id="ARBA00012438"/>
    </source>
</evidence>
<dbReference type="InterPro" id="IPR003660">
    <property type="entry name" value="HAMP_dom"/>
</dbReference>
<dbReference type="EC" id="2.7.13.3" evidence="3"/>
<dbReference type="GO" id="GO:0000155">
    <property type="term" value="F:phosphorelay sensor kinase activity"/>
    <property type="evidence" value="ECO:0007669"/>
    <property type="project" value="InterPro"/>
</dbReference>
<sequence length="481" mass="53996">PVFRGDRQQVAGLVAISYFLPEGLATKVYDIKEAFEEYKQKKIFKAPIKAQYVVLFLMFTLLIVFSATWFGFYLAKGITVPIQELVEGTRAIAGGKLDFTISARADDEIGMLVDSFNKMTADLHRSQQELERTNADLRQTNVELDQRRSYMETVLENITTGVLSLDPKGRITTFNRAAERILGIDAASAKGRHYRTVFRSDHMDPVRALMKKMNENGATSTTAQMQLSSGGRKITLITSVTHLQDREGNFLGMVIVFDDLSELIKAQRTAAWQEVARGIAHEIKNPLTPIQLSTQRLRKKLVEVIKGMVDEFSKFARMPLPNPKPNNLHQIIEDATGLYRTSVRKIEITSSYDPNVPVMELDREQMQRVFINLLENSVDATQGKGRIEIRTSLDAQRQRVSIEVSDDGVGIPAEDRDKLFAPYFSTKKRGTGLGLAIVQRIVADHNGTVYVQDNKPRGTKFVIELPLGPHKAQASKKIISV</sequence>
<dbReference type="Pfam" id="PF02518">
    <property type="entry name" value="HATPase_c"/>
    <property type="match status" value="1"/>
</dbReference>
<dbReference type="PANTHER" id="PTHR43065">
    <property type="entry name" value="SENSOR HISTIDINE KINASE"/>
    <property type="match status" value="1"/>
</dbReference>
<dbReference type="CDD" id="cd00130">
    <property type="entry name" value="PAS"/>
    <property type="match status" value="1"/>
</dbReference>
<gene>
    <name evidence="15" type="ORF">HYY65_03320</name>
</gene>
<reference evidence="15" key="1">
    <citation type="submission" date="2020-07" db="EMBL/GenBank/DDBJ databases">
        <title>Huge and variable diversity of episymbiotic CPR bacteria and DPANN archaea in groundwater ecosystems.</title>
        <authorList>
            <person name="He C.Y."/>
            <person name="Keren R."/>
            <person name="Whittaker M."/>
            <person name="Farag I.F."/>
            <person name="Doudna J."/>
            <person name="Cate J.H.D."/>
            <person name="Banfield J.F."/>
        </authorList>
    </citation>
    <scope>NUCLEOTIDE SEQUENCE</scope>
    <source>
        <strain evidence="15">NC_groundwater_717_Ag_S-0.2um_59_8</strain>
    </source>
</reference>
<evidence type="ECO:0000259" key="12">
    <source>
        <dbReference type="PROSITE" id="PS50109"/>
    </source>
</evidence>
<keyword evidence="11" id="KW-1133">Transmembrane helix</keyword>
<evidence type="ECO:0000259" key="14">
    <source>
        <dbReference type="PROSITE" id="PS50885"/>
    </source>
</evidence>
<dbReference type="SUPFAM" id="SSF55785">
    <property type="entry name" value="PYP-like sensor domain (PAS domain)"/>
    <property type="match status" value="1"/>
</dbReference>
<feature type="transmembrane region" description="Helical" evidence="11">
    <location>
        <begin position="52"/>
        <end position="75"/>
    </location>
</feature>
<evidence type="ECO:0000256" key="10">
    <source>
        <dbReference type="SAM" id="Coils"/>
    </source>
</evidence>
<keyword evidence="9" id="KW-0902">Two-component regulatory system</keyword>
<dbReference type="CDD" id="cd00082">
    <property type="entry name" value="HisKA"/>
    <property type="match status" value="1"/>
</dbReference>
<keyword evidence="8" id="KW-0067">ATP-binding</keyword>
<keyword evidence="11" id="KW-0472">Membrane</keyword>
<evidence type="ECO:0000256" key="5">
    <source>
        <dbReference type="ARBA" id="ARBA00022679"/>
    </source>
</evidence>
<dbReference type="InterPro" id="IPR005467">
    <property type="entry name" value="His_kinase_dom"/>
</dbReference>
<comment type="catalytic activity">
    <reaction evidence="1">
        <text>ATP + protein L-histidine = ADP + protein N-phospho-L-histidine.</text>
        <dbReference type="EC" id="2.7.13.3"/>
    </reaction>
</comment>
<dbReference type="GO" id="GO:0005524">
    <property type="term" value="F:ATP binding"/>
    <property type="evidence" value="ECO:0007669"/>
    <property type="project" value="UniProtKB-KW"/>
</dbReference>
<dbReference type="PROSITE" id="PS50109">
    <property type="entry name" value="HIS_KIN"/>
    <property type="match status" value="1"/>
</dbReference>
<feature type="non-terminal residue" evidence="15">
    <location>
        <position position="1"/>
    </location>
</feature>
<evidence type="ECO:0000256" key="4">
    <source>
        <dbReference type="ARBA" id="ARBA00022553"/>
    </source>
</evidence>
<keyword evidence="7" id="KW-0418">Kinase</keyword>
<proteinExistence type="predicted"/>
<dbReference type="InterPro" id="IPR000014">
    <property type="entry name" value="PAS"/>
</dbReference>
<dbReference type="Gene3D" id="3.30.565.10">
    <property type="entry name" value="Histidine kinase-like ATPase, C-terminal domain"/>
    <property type="match status" value="1"/>
</dbReference>
<dbReference type="CDD" id="cd06225">
    <property type="entry name" value="HAMP"/>
    <property type="match status" value="1"/>
</dbReference>
<dbReference type="PANTHER" id="PTHR43065:SF42">
    <property type="entry name" value="TWO-COMPONENT SENSOR PPRA"/>
    <property type="match status" value="1"/>
</dbReference>
<evidence type="ECO:0000313" key="16">
    <source>
        <dbReference type="Proteomes" id="UP000741360"/>
    </source>
</evidence>
<dbReference type="InterPro" id="IPR035965">
    <property type="entry name" value="PAS-like_dom_sf"/>
</dbReference>
<keyword evidence="5" id="KW-0808">Transferase</keyword>
<dbReference type="SUPFAM" id="SSF158472">
    <property type="entry name" value="HAMP domain-like"/>
    <property type="match status" value="1"/>
</dbReference>
<dbReference type="Pfam" id="PF00672">
    <property type="entry name" value="HAMP"/>
    <property type="match status" value="1"/>
</dbReference>
<evidence type="ECO:0000259" key="13">
    <source>
        <dbReference type="PROSITE" id="PS50112"/>
    </source>
</evidence>
<keyword evidence="6" id="KW-0547">Nucleotide-binding</keyword>
<dbReference type="InterPro" id="IPR004358">
    <property type="entry name" value="Sig_transdc_His_kin-like_C"/>
</dbReference>
<dbReference type="GO" id="GO:0016020">
    <property type="term" value="C:membrane"/>
    <property type="evidence" value="ECO:0007669"/>
    <property type="project" value="UniProtKB-SubCell"/>
</dbReference>
<dbReference type="SUPFAM" id="SSF47384">
    <property type="entry name" value="Homodimeric domain of signal transducing histidine kinase"/>
    <property type="match status" value="1"/>
</dbReference>
<evidence type="ECO:0000256" key="2">
    <source>
        <dbReference type="ARBA" id="ARBA00004370"/>
    </source>
</evidence>
<keyword evidence="11" id="KW-0812">Transmembrane</keyword>
<dbReference type="GO" id="GO:0006355">
    <property type="term" value="P:regulation of DNA-templated transcription"/>
    <property type="evidence" value="ECO:0007669"/>
    <property type="project" value="InterPro"/>
</dbReference>
<name>A0A932GN83_UNCTE</name>
<comment type="caution">
    <text evidence="15">The sequence shown here is derived from an EMBL/GenBank/DDBJ whole genome shotgun (WGS) entry which is preliminary data.</text>
</comment>
<dbReference type="SMART" id="SM00304">
    <property type="entry name" value="HAMP"/>
    <property type="match status" value="1"/>
</dbReference>
<dbReference type="SMART" id="SM00387">
    <property type="entry name" value="HATPase_c"/>
    <property type="match status" value="1"/>
</dbReference>
<feature type="domain" description="Histidine kinase" evidence="12">
    <location>
        <begin position="278"/>
        <end position="469"/>
    </location>
</feature>
<accession>A0A932GN83</accession>
<feature type="domain" description="PAS" evidence="13">
    <location>
        <begin position="147"/>
        <end position="217"/>
    </location>
</feature>
<comment type="subcellular location">
    <subcellularLocation>
        <location evidence="2">Membrane</location>
    </subcellularLocation>
</comment>
<dbReference type="InterPro" id="IPR003661">
    <property type="entry name" value="HisK_dim/P_dom"/>
</dbReference>
<dbReference type="InterPro" id="IPR003594">
    <property type="entry name" value="HATPase_dom"/>
</dbReference>
<keyword evidence="4" id="KW-0597">Phosphoprotein</keyword>
<dbReference type="InterPro" id="IPR013767">
    <property type="entry name" value="PAS_fold"/>
</dbReference>
<feature type="coiled-coil region" evidence="10">
    <location>
        <begin position="116"/>
        <end position="147"/>
    </location>
</feature>
<organism evidence="15 16">
    <name type="scientific">Tectimicrobiota bacterium</name>
    <dbReference type="NCBI Taxonomy" id="2528274"/>
    <lineage>
        <taxon>Bacteria</taxon>
        <taxon>Pseudomonadati</taxon>
        <taxon>Nitrospinota/Tectimicrobiota group</taxon>
        <taxon>Candidatus Tectimicrobiota</taxon>
    </lineage>
</organism>
<feature type="domain" description="HAMP" evidence="14">
    <location>
        <begin position="76"/>
        <end position="128"/>
    </location>
</feature>
<dbReference type="Gene3D" id="3.30.450.20">
    <property type="entry name" value="PAS domain"/>
    <property type="match status" value="1"/>
</dbReference>
<dbReference type="Pfam" id="PF00989">
    <property type="entry name" value="PAS"/>
    <property type="match status" value="1"/>
</dbReference>
<dbReference type="PROSITE" id="PS50112">
    <property type="entry name" value="PAS"/>
    <property type="match status" value="1"/>
</dbReference>
<evidence type="ECO:0000256" key="6">
    <source>
        <dbReference type="ARBA" id="ARBA00022741"/>
    </source>
</evidence>
<dbReference type="InterPro" id="IPR036890">
    <property type="entry name" value="HATPase_C_sf"/>
</dbReference>
<evidence type="ECO:0000256" key="9">
    <source>
        <dbReference type="ARBA" id="ARBA00023012"/>
    </source>
</evidence>
<dbReference type="InterPro" id="IPR036097">
    <property type="entry name" value="HisK_dim/P_sf"/>
</dbReference>
<evidence type="ECO:0000256" key="11">
    <source>
        <dbReference type="SAM" id="Phobius"/>
    </source>
</evidence>
<dbReference type="Proteomes" id="UP000741360">
    <property type="component" value="Unassembled WGS sequence"/>
</dbReference>
<dbReference type="SUPFAM" id="SSF55874">
    <property type="entry name" value="ATPase domain of HSP90 chaperone/DNA topoisomerase II/histidine kinase"/>
    <property type="match status" value="1"/>
</dbReference>
<dbReference type="Gene3D" id="6.10.340.10">
    <property type="match status" value="1"/>
</dbReference>
<dbReference type="AlphaFoldDB" id="A0A932GN83"/>
<dbReference type="SMART" id="SM00091">
    <property type="entry name" value="PAS"/>
    <property type="match status" value="1"/>
</dbReference>
<dbReference type="EMBL" id="JACPSX010000055">
    <property type="protein sequence ID" value="MBI3014101.1"/>
    <property type="molecule type" value="Genomic_DNA"/>
</dbReference>
<dbReference type="PRINTS" id="PR00344">
    <property type="entry name" value="BCTRLSENSOR"/>
</dbReference>
<dbReference type="NCBIfam" id="TIGR00229">
    <property type="entry name" value="sensory_box"/>
    <property type="match status" value="1"/>
</dbReference>
<dbReference type="PROSITE" id="PS50885">
    <property type="entry name" value="HAMP"/>
    <property type="match status" value="1"/>
</dbReference>
<evidence type="ECO:0000256" key="8">
    <source>
        <dbReference type="ARBA" id="ARBA00022840"/>
    </source>
</evidence>
<evidence type="ECO:0000313" key="15">
    <source>
        <dbReference type="EMBL" id="MBI3014101.1"/>
    </source>
</evidence>
<protein>
    <recommendedName>
        <fullName evidence="3">histidine kinase</fullName>
        <ecNumber evidence="3">2.7.13.3</ecNumber>
    </recommendedName>
</protein>
<evidence type="ECO:0000256" key="7">
    <source>
        <dbReference type="ARBA" id="ARBA00022777"/>
    </source>
</evidence>
<keyword evidence="10" id="KW-0175">Coiled coil</keyword>